<protein>
    <submittedName>
        <fullName evidence="2">Uncharacterized protein</fullName>
    </submittedName>
</protein>
<name>A0ABX1LNP0_9ACTN</name>
<proteinExistence type="predicted"/>
<accession>A0ABX1LNP0</accession>
<keyword evidence="3" id="KW-1185">Reference proteome</keyword>
<evidence type="ECO:0000313" key="2">
    <source>
        <dbReference type="EMBL" id="NMD58583.1"/>
    </source>
</evidence>
<comment type="caution">
    <text evidence="2">The sequence shown here is derived from an EMBL/GenBank/DDBJ whole genome shotgun (WGS) entry which is preliminary data.</text>
</comment>
<keyword evidence="1" id="KW-0732">Signal</keyword>
<sequence>MNAHRTSRTAGRIAAVSALIAAAGLVVVAPASAAPGCPCATPGPTPGAPAKP</sequence>
<feature type="non-terminal residue" evidence="2">
    <location>
        <position position="52"/>
    </location>
</feature>
<feature type="chain" id="PRO_5046482624" evidence="1">
    <location>
        <begin position="34"/>
        <end position="52"/>
    </location>
</feature>
<dbReference type="Proteomes" id="UP000556611">
    <property type="component" value="Unassembled WGS sequence"/>
</dbReference>
<gene>
    <name evidence="2" type="ORF">HHU10_23505</name>
</gene>
<feature type="signal peptide" evidence="1">
    <location>
        <begin position="1"/>
        <end position="33"/>
    </location>
</feature>
<dbReference type="EMBL" id="JABARZ010000048">
    <property type="protein sequence ID" value="NMD58583.1"/>
    <property type="molecule type" value="Genomic_DNA"/>
</dbReference>
<evidence type="ECO:0000256" key="1">
    <source>
        <dbReference type="SAM" id="SignalP"/>
    </source>
</evidence>
<organism evidence="2 3">
    <name type="scientific">Tsukamurella columbiensis</name>
    <dbReference type="NCBI Taxonomy" id="128509"/>
    <lineage>
        <taxon>Bacteria</taxon>
        <taxon>Bacillati</taxon>
        <taxon>Actinomycetota</taxon>
        <taxon>Actinomycetes</taxon>
        <taxon>Mycobacteriales</taxon>
        <taxon>Tsukamurellaceae</taxon>
        <taxon>Tsukamurella</taxon>
    </lineage>
</organism>
<evidence type="ECO:0000313" key="3">
    <source>
        <dbReference type="Proteomes" id="UP000556611"/>
    </source>
</evidence>
<reference evidence="2 3" key="1">
    <citation type="submission" date="2020-04" db="EMBL/GenBank/DDBJ databases">
        <title>MicrobeNet Type strains.</title>
        <authorList>
            <person name="Nicholson A.C."/>
        </authorList>
    </citation>
    <scope>NUCLEOTIDE SEQUENCE [LARGE SCALE GENOMIC DNA]</scope>
    <source>
        <strain evidence="2 3">ATCC BAA-330</strain>
    </source>
</reference>